<accession>A0A8S5MZT7</accession>
<evidence type="ECO:0000313" key="1">
    <source>
        <dbReference type="EMBL" id="DAD87379.1"/>
    </source>
</evidence>
<name>A0A8S5MZT7_9CAUD</name>
<sequence length="131" mass="14293">MGFESKSSKYSRARCCAAGLSLLYASMIALVLSSGCSHPIITAGLICKAFDSAAILSRRMLAMSPDSHRDIVAGDTLTCDATSSSVRFNSKRLVLSISLTSIFSPRLIRRYHTFCEKAINFCEYALTFAFT</sequence>
<reference evidence="1" key="1">
    <citation type="journal article" date="2021" name="Proc. Natl. Acad. Sci. U.S.A.">
        <title>A Catalog of Tens of Thousands of Viruses from Human Metagenomes Reveals Hidden Associations with Chronic Diseases.</title>
        <authorList>
            <person name="Tisza M.J."/>
            <person name="Buck C.B."/>
        </authorList>
    </citation>
    <scope>NUCLEOTIDE SEQUENCE</scope>
    <source>
        <strain evidence="1">CtCop38</strain>
    </source>
</reference>
<protein>
    <submittedName>
        <fullName evidence="1">Uncharacterized protein</fullName>
    </submittedName>
</protein>
<proteinExistence type="predicted"/>
<dbReference type="EMBL" id="BK015019">
    <property type="protein sequence ID" value="DAD87379.1"/>
    <property type="molecule type" value="Genomic_DNA"/>
</dbReference>
<organism evidence="1">
    <name type="scientific">Myoviridae sp. ctCop38</name>
    <dbReference type="NCBI Taxonomy" id="2826632"/>
    <lineage>
        <taxon>Viruses</taxon>
        <taxon>Duplodnaviria</taxon>
        <taxon>Heunggongvirae</taxon>
        <taxon>Uroviricota</taxon>
        <taxon>Caudoviricetes</taxon>
    </lineage>
</organism>